<evidence type="ECO:0000313" key="3">
    <source>
        <dbReference type="Proteomes" id="UP000634229"/>
    </source>
</evidence>
<evidence type="ECO:0000256" key="1">
    <source>
        <dbReference type="SAM" id="MobiDB-lite"/>
    </source>
</evidence>
<dbReference type="EMBL" id="JAERRF010000017">
    <property type="protein sequence ID" value="MBL1100108.1"/>
    <property type="molecule type" value="Genomic_DNA"/>
</dbReference>
<dbReference type="RefSeq" id="WP_201877792.1">
    <property type="nucleotide sequence ID" value="NZ_JAERRF010000017.1"/>
</dbReference>
<name>A0ABS1NJD2_9ACTN</name>
<evidence type="ECO:0000313" key="2">
    <source>
        <dbReference type="EMBL" id="MBL1100108.1"/>
    </source>
</evidence>
<accession>A0ABS1NJD2</accession>
<protein>
    <recommendedName>
        <fullName evidence="4">Integrase</fullName>
    </recommendedName>
</protein>
<feature type="region of interest" description="Disordered" evidence="1">
    <location>
        <begin position="81"/>
        <end position="108"/>
    </location>
</feature>
<comment type="caution">
    <text evidence="2">The sequence shown here is derived from an EMBL/GenBank/DDBJ whole genome shotgun (WGS) entry which is preliminary data.</text>
</comment>
<organism evidence="2 3">
    <name type="scientific">Streptomyces coffeae</name>
    <dbReference type="NCBI Taxonomy" id="621382"/>
    <lineage>
        <taxon>Bacteria</taxon>
        <taxon>Bacillati</taxon>
        <taxon>Actinomycetota</taxon>
        <taxon>Actinomycetes</taxon>
        <taxon>Kitasatosporales</taxon>
        <taxon>Streptomycetaceae</taxon>
        <taxon>Streptomyces</taxon>
    </lineage>
</organism>
<sequence length="108" mass="11801">MTGRARLEAALPECRHWDGSARRYCRAVRDVHRYVIGHRCPLHTPAAMAGRLEPQPGPGLPAAAWTTLSPLSASRVADERAIASGKRRSHQHAYHAAQSAVATRKDTT</sequence>
<proteinExistence type="predicted"/>
<dbReference type="Proteomes" id="UP000634229">
    <property type="component" value="Unassembled WGS sequence"/>
</dbReference>
<keyword evidence="3" id="KW-1185">Reference proteome</keyword>
<gene>
    <name evidence="2" type="ORF">JK363_26230</name>
</gene>
<reference evidence="2 3" key="1">
    <citation type="submission" date="2021-01" db="EMBL/GenBank/DDBJ databases">
        <title>WGS of actinomycetes isolated from Thailand.</title>
        <authorList>
            <person name="Thawai C."/>
        </authorList>
    </citation>
    <scope>NUCLEOTIDE SEQUENCE [LARGE SCALE GENOMIC DNA]</scope>
    <source>
        <strain evidence="2 3">CA1R205</strain>
    </source>
</reference>
<evidence type="ECO:0008006" key="4">
    <source>
        <dbReference type="Google" id="ProtNLM"/>
    </source>
</evidence>